<evidence type="ECO:0000256" key="1">
    <source>
        <dbReference type="SAM" id="MobiDB-lite"/>
    </source>
</evidence>
<keyword evidence="3" id="KW-1185">Reference proteome</keyword>
<dbReference type="EMBL" id="JAWJWI010000009">
    <property type="protein sequence ID" value="MDV4187463.1"/>
    <property type="molecule type" value="Genomic_DNA"/>
</dbReference>
<evidence type="ECO:0000313" key="2">
    <source>
        <dbReference type="EMBL" id="MDV4187463.1"/>
    </source>
</evidence>
<evidence type="ECO:0000313" key="3">
    <source>
        <dbReference type="Proteomes" id="UP001187203"/>
    </source>
</evidence>
<evidence type="ECO:0008006" key="4">
    <source>
        <dbReference type="Google" id="ProtNLM"/>
    </source>
</evidence>
<feature type="region of interest" description="Disordered" evidence="1">
    <location>
        <begin position="67"/>
        <end position="95"/>
    </location>
</feature>
<dbReference type="Proteomes" id="UP001187203">
    <property type="component" value="Unassembled WGS sequence"/>
</dbReference>
<protein>
    <recommendedName>
        <fullName evidence="4">Toxin-antitoxin system HicB family antitoxin</fullName>
    </recommendedName>
</protein>
<sequence>MTTDEISENAIVALSLTGGRVTKGFREALFDGAARAGISVNEFVLLAAGDKLLALGRDFPGVFAAEKRSPDEPVRRHTRRSTGPIVKPKRSIADG</sequence>
<dbReference type="RefSeq" id="WP_197729735.1">
    <property type="nucleotide sequence ID" value="NZ_JAWJWH010000010.1"/>
</dbReference>
<comment type="caution">
    <text evidence="2">The sequence shown here is derived from an EMBL/GenBank/DDBJ whole genome shotgun (WGS) entry which is preliminary data.</text>
</comment>
<accession>A0ABU3YNY8</accession>
<proteinExistence type="predicted"/>
<reference evidence="3" key="1">
    <citation type="journal article" date="2023" name="Int. J. Mol. Sci.">
        <title>Genomic and Metabolic Characterization of Plant Growth-Promoting Rhizobacteria Isolated from Nodules of Clovers Grown in Non-Farmed Soil.</title>
        <authorList>
            <person name="Wojcik M."/>
            <person name="Koper P."/>
            <person name="Zebracki K."/>
            <person name="Marczak M."/>
            <person name="Mazur A."/>
        </authorList>
    </citation>
    <scope>NUCLEOTIDE SEQUENCE [LARGE SCALE GENOMIC DNA]</scope>
    <source>
        <strain evidence="3">KB12</strain>
    </source>
</reference>
<name>A0ABU3YNY8_9HYPH</name>
<gene>
    <name evidence="2" type="ORF">R1523_18385</name>
</gene>
<organism evidence="2 3">
    <name type="scientific">Rhizobium brockwellii</name>
    <dbReference type="NCBI Taxonomy" id="3019932"/>
    <lineage>
        <taxon>Bacteria</taxon>
        <taxon>Pseudomonadati</taxon>
        <taxon>Pseudomonadota</taxon>
        <taxon>Alphaproteobacteria</taxon>
        <taxon>Hyphomicrobiales</taxon>
        <taxon>Rhizobiaceae</taxon>
        <taxon>Rhizobium/Agrobacterium group</taxon>
        <taxon>Rhizobium</taxon>
    </lineage>
</organism>